<reference evidence="1 2" key="2">
    <citation type="submission" date="2018-03" db="EMBL/GenBank/DDBJ databases">
        <title>The ancient ancestry and fast evolution of plastids.</title>
        <authorList>
            <person name="Moore K.R."/>
            <person name="Magnabosco C."/>
            <person name="Momper L."/>
            <person name="Gold D.A."/>
            <person name="Bosak T."/>
            <person name="Fournier G.P."/>
        </authorList>
    </citation>
    <scope>NUCLEOTIDE SEQUENCE [LARGE SCALE GENOMIC DNA]</scope>
    <source>
        <strain evidence="1 2">ULC007</strain>
    </source>
</reference>
<comment type="caution">
    <text evidence="1">The sequence shown here is derived from an EMBL/GenBank/DDBJ whole genome shotgun (WGS) entry which is preliminary data.</text>
</comment>
<evidence type="ECO:0000313" key="2">
    <source>
        <dbReference type="Proteomes" id="UP000238634"/>
    </source>
</evidence>
<sequence>MLIAKVRCSLKSDLFWIHATKPSSTKIVPIVNLVCRVNAQQPQIPIQDCTFCNLSQKAQDVTFANAAIDIVSYRNDDDSKGVMTSNATAGMMKRFSSLSELEQWLQRTTGNSSLKFRGYYGADPLIKNPGLRSKTGLILTAVLEGERGDNLVTAYDLTRLISMVGWHPYLTKTTRLPGAQWHSLQTVVQAMGYDTARYIEAAISRLGLGDTIREPVILGV</sequence>
<reference evidence="1 2" key="1">
    <citation type="submission" date="2018-02" db="EMBL/GenBank/DDBJ databases">
        <authorList>
            <person name="Cohen D.B."/>
            <person name="Kent A.D."/>
        </authorList>
    </citation>
    <scope>NUCLEOTIDE SEQUENCE [LARGE SCALE GENOMIC DNA]</scope>
    <source>
        <strain evidence="1 2">ULC007</strain>
    </source>
</reference>
<name>A0A2T1CZA7_9CYAN</name>
<accession>A0A2T1CZA7</accession>
<gene>
    <name evidence="1" type="ORF">C7B65_26980</name>
</gene>
<dbReference type="Proteomes" id="UP000238634">
    <property type="component" value="Unassembled WGS sequence"/>
</dbReference>
<proteinExistence type="predicted"/>
<dbReference type="AlphaFoldDB" id="A0A2T1CZA7"/>
<dbReference type="EMBL" id="PVWG01000132">
    <property type="protein sequence ID" value="PSB13593.1"/>
    <property type="molecule type" value="Genomic_DNA"/>
</dbReference>
<keyword evidence="2" id="KW-1185">Reference proteome</keyword>
<organism evidence="1 2">
    <name type="scientific">Phormidesmis priestleyi ULC007</name>
    <dbReference type="NCBI Taxonomy" id="1920490"/>
    <lineage>
        <taxon>Bacteria</taxon>
        <taxon>Bacillati</taxon>
        <taxon>Cyanobacteriota</taxon>
        <taxon>Cyanophyceae</taxon>
        <taxon>Leptolyngbyales</taxon>
        <taxon>Leptolyngbyaceae</taxon>
        <taxon>Phormidesmis</taxon>
    </lineage>
</organism>
<evidence type="ECO:0000313" key="1">
    <source>
        <dbReference type="EMBL" id="PSB13593.1"/>
    </source>
</evidence>
<protein>
    <submittedName>
        <fullName evidence="1">Uncharacterized protein</fullName>
    </submittedName>
</protein>